<evidence type="ECO:0000256" key="4">
    <source>
        <dbReference type="ARBA" id="ARBA00022989"/>
    </source>
</evidence>
<dbReference type="GO" id="GO:0046839">
    <property type="term" value="P:phospholipid dephosphorylation"/>
    <property type="evidence" value="ECO:0007669"/>
    <property type="project" value="TreeGrafter"/>
</dbReference>
<dbReference type="SMART" id="SM00014">
    <property type="entry name" value="acidPPc"/>
    <property type="match status" value="1"/>
</dbReference>
<comment type="subcellular location">
    <subcellularLocation>
        <location evidence="1">Membrane</location>
        <topology evidence="1">Multi-pass membrane protein</topology>
    </subcellularLocation>
</comment>
<feature type="transmembrane region" description="Helical" evidence="6">
    <location>
        <begin position="199"/>
        <end position="219"/>
    </location>
</feature>
<evidence type="ECO:0000256" key="6">
    <source>
        <dbReference type="SAM" id="Phobius"/>
    </source>
</evidence>
<evidence type="ECO:0000313" key="8">
    <source>
        <dbReference type="Proteomes" id="UP000035680"/>
    </source>
</evidence>
<dbReference type="WBParaSite" id="SVE_0629700.1">
    <property type="protein sequence ID" value="SVE_0629700.1"/>
    <property type="gene ID" value="SVE_0629700"/>
</dbReference>
<keyword evidence="4 6" id="KW-1133">Transmembrane helix</keyword>
<name>A0A0K0FBT3_STRVS</name>
<feature type="transmembrane region" description="Helical" evidence="6">
    <location>
        <begin position="263"/>
        <end position="282"/>
    </location>
</feature>
<feature type="transmembrane region" description="Helical" evidence="6">
    <location>
        <begin position="231"/>
        <end position="251"/>
    </location>
</feature>
<dbReference type="Pfam" id="PF01569">
    <property type="entry name" value="PAP2"/>
    <property type="match status" value="1"/>
</dbReference>
<dbReference type="InterPro" id="IPR036938">
    <property type="entry name" value="PAP2/HPO_sf"/>
</dbReference>
<keyword evidence="5 6" id="KW-0472">Membrane</keyword>
<dbReference type="PANTHER" id="PTHR10165:SF103">
    <property type="entry name" value="PHOSPHOLIPID PHOSPHATASE HOMOLOG 1.2 HOMOLOG"/>
    <property type="match status" value="1"/>
</dbReference>
<feature type="transmembrane region" description="Helical" evidence="6">
    <location>
        <begin position="125"/>
        <end position="150"/>
    </location>
</feature>
<comment type="similarity">
    <text evidence="2">Belongs to the PA-phosphatase related phosphoesterase family.</text>
</comment>
<organism evidence="8 9">
    <name type="scientific">Strongyloides venezuelensis</name>
    <name type="common">Threadworm</name>
    <dbReference type="NCBI Taxonomy" id="75913"/>
    <lineage>
        <taxon>Eukaryota</taxon>
        <taxon>Metazoa</taxon>
        <taxon>Ecdysozoa</taxon>
        <taxon>Nematoda</taxon>
        <taxon>Chromadorea</taxon>
        <taxon>Rhabditida</taxon>
        <taxon>Tylenchina</taxon>
        <taxon>Panagrolaimomorpha</taxon>
        <taxon>Strongyloidoidea</taxon>
        <taxon>Strongyloididae</taxon>
        <taxon>Strongyloides</taxon>
    </lineage>
</organism>
<dbReference type="SUPFAM" id="SSF48317">
    <property type="entry name" value="Acid phosphatase/Vanadium-dependent haloperoxidase"/>
    <property type="match status" value="1"/>
</dbReference>
<keyword evidence="8" id="KW-1185">Reference proteome</keyword>
<evidence type="ECO:0000256" key="5">
    <source>
        <dbReference type="ARBA" id="ARBA00023136"/>
    </source>
</evidence>
<feature type="domain" description="Phosphatidic acid phosphatase type 2/haloperoxidase" evidence="7">
    <location>
        <begin position="133"/>
        <end position="278"/>
    </location>
</feature>
<dbReference type="STRING" id="75913.A0A0K0FBT3"/>
<protein>
    <submittedName>
        <fullName evidence="9">AcidPPc domain-containing protein</fullName>
    </submittedName>
</protein>
<dbReference type="GO" id="GO:0006644">
    <property type="term" value="P:phospholipid metabolic process"/>
    <property type="evidence" value="ECO:0007669"/>
    <property type="project" value="InterPro"/>
</dbReference>
<evidence type="ECO:0000256" key="1">
    <source>
        <dbReference type="ARBA" id="ARBA00004141"/>
    </source>
</evidence>
<dbReference type="GO" id="GO:0005886">
    <property type="term" value="C:plasma membrane"/>
    <property type="evidence" value="ECO:0007669"/>
    <property type="project" value="TreeGrafter"/>
</dbReference>
<evidence type="ECO:0000256" key="2">
    <source>
        <dbReference type="ARBA" id="ARBA00008816"/>
    </source>
</evidence>
<keyword evidence="3 6" id="KW-0812">Transmembrane</keyword>
<dbReference type="Proteomes" id="UP000035680">
    <property type="component" value="Unassembled WGS sequence"/>
</dbReference>
<evidence type="ECO:0000259" key="7">
    <source>
        <dbReference type="SMART" id="SM00014"/>
    </source>
</evidence>
<reference evidence="9" key="2">
    <citation type="submission" date="2015-08" db="UniProtKB">
        <authorList>
            <consortium name="WormBaseParasite"/>
        </authorList>
    </citation>
    <scope>IDENTIFICATION</scope>
</reference>
<dbReference type="InterPro" id="IPR043216">
    <property type="entry name" value="PAP-like"/>
</dbReference>
<feature type="transmembrane region" description="Helical" evidence="6">
    <location>
        <begin position="85"/>
        <end position="105"/>
    </location>
</feature>
<evidence type="ECO:0000313" key="9">
    <source>
        <dbReference type="WBParaSite" id="SVE_0629700.1"/>
    </source>
</evidence>
<reference evidence="8" key="1">
    <citation type="submission" date="2014-07" db="EMBL/GenBank/DDBJ databases">
        <authorList>
            <person name="Martin A.A"/>
            <person name="De Silva N."/>
        </authorList>
    </citation>
    <scope>NUCLEOTIDE SEQUENCE</scope>
</reference>
<evidence type="ECO:0000256" key="3">
    <source>
        <dbReference type="ARBA" id="ARBA00022692"/>
    </source>
</evidence>
<dbReference type="PANTHER" id="PTHR10165">
    <property type="entry name" value="LIPID PHOSPHATE PHOSPHATASE"/>
    <property type="match status" value="1"/>
</dbReference>
<dbReference type="InterPro" id="IPR000326">
    <property type="entry name" value="PAP2/HPO"/>
</dbReference>
<accession>A0A0K0FBT3</accession>
<proteinExistence type="inferred from homology"/>
<dbReference type="GO" id="GO:0008195">
    <property type="term" value="F:phosphatidate phosphatase activity"/>
    <property type="evidence" value="ECO:0007669"/>
    <property type="project" value="TreeGrafter"/>
</dbReference>
<dbReference type="GO" id="GO:0007165">
    <property type="term" value="P:signal transduction"/>
    <property type="evidence" value="ECO:0007669"/>
    <property type="project" value="TreeGrafter"/>
</dbReference>
<dbReference type="AlphaFoldDB" id="A0A0K0FBT3"/>
<sequence>MVEEQVDDSNNYGTIRNTIIEVEVGRSNNTFRKMMITLKQPFFFNILIFLIILFVFITFQFWIVPTKRGFFCNDETIRYPFKPDTISTSVLIISSILPNILMIFWGETNNALNKKNLRHYTGKKYIKIMFQIIGNFLWGLILLCCFLNIIKVSVGRFRPYYLDVCKPDVLQNITCNDYNYILNYTCTGKNIGLIREASLSFPSGHSAISFFGATFFFLYIHTRAHSLKKCYYLPSTFQFTAITLAVFTAISRIFDNHHHPEDVAVGIIIGILFGYYFFNYNIKFKKEKIIDEDDNDVGPCTEDLTQNLYDNNEMNV</sequence>
<feature type="transmembrane region" description="Helical" evidence="6">
    <location>
        <begin position="42"/>
        <end position="65"/>
    </location>
</feature>
<dbReference type="Gene3D" id="1.20.144.10">
    <property type="entry name" value="Phosphatidic acid phosphatase type 2/haloperoxidase"/>
    <property type="match status" value="1"/>
</dbReference>